<dbReference type="EMBL" id="JAJJMB010015449">
    <property type="protein sequence ID" value="KAI3854174.1"/>
    <property type="molecule type" value="Genomic_DNA"/>
</dbReference>
<dbReference type="Proteomes" id="UP001202328">
    <property type="component" value="Unassembled WGS sequence"/>
</dbReference>
<accession>A0AAD4S2X9</accession>
<organism evidence="1 2">
    <name type="scientific">Papaver atlanticum</name>
    <dbReference type="NCBI Taxonomy" id="357466"/>
    <lineage>
        <taxon>Eukaryota</taxon>
        <taxon>Viridiplantae</taxon>
        <taxon>Streptophyta</taxon>
        <taxon>Embryophyta</taxon>
        <taxon>Tracheophyta</taxon>
        <taxon>Spermatophyta</taxon>
        <taxon>Magnoliopsida</taxon>
        <taxon>Ranunculales</taxon>
        <taxon>Papaveraceae</taxon>
        <taxon>Papaveroideae</taxon>
        <taxon>Papaver</taxon>
    </lineage>
</organism>
<dbReference type="AlphaFoldDB" id="A0AAD4S2X9"/>
<protein>
    <submittedName>
        <fullName evidence="1">Uncharacterized protein</fullName>
    </submittedName>
</protein>
<proteinExistence type="predicted"/>
<name>A0AAD4S2X9_9MAGN</name>
<keyword evidence="2" id="KW-1185">Reference proteome</keyword>
<gene>
    <name evidence="1" type="ORF">MKW98_024597</name>
</gene>
<reference evidence="1" key="1">
    <citation type="submission" date="2022-04" db="EMBL/GenBank/DDBJ databases">
        <title>A functionally conserved STORR gene fusion in Papaver species that diverged 16.8 million years ago.</title>
        <authorList>
            <person name="Catania T."/>
        </authorList>
    </citation>
    <scope>NUCLEOTIDE SEQUENCE</scope>
    <source>
        <strain evidence="1">S-188037</strain>
    </source>
</reference>
<sequence>MVSSLFLPIAPPPAADPFKCNKVESQPQACRHLNFNSAYYLRAPNIRQTGANFFRSGIVCLTAGFRKGTRAEKG</sequence>
<comment type="caution">
    <text evidence="1">The sequence shown here is derived from an EMBL/GenBank/DDBJ whole genome shotgun (WGS) entry which is preliminary data.</text>
</comment>
<evidence type="ECO:0000313" key="1">
    <source>
        <dbReference type="EMBL" id="KAI3854174.1"/>
    </source>
</evidence>
<evidence type="ECO:0000313" key="2">
    <source>
        <dbReference type="Proteomes" id="UP001202328"/>
    </source>
</evidence>